<dbReference type="Proteomes" id="UP000041254">
    <property type="component" value="Unassembled WGS sequence"/>
</dbReference>
<dbReference type="InParanoid" id="A0A0G4GM32"/>
<sequence length="781" mass="85293">MFPFPSPSPSPSPIGHSATSGGGCVLKRKADVDVCDTEESKRIRTALSGEDHLVPQPIPLLHHQPQPQVVYPPPCVSEEIWQLSAPSAADAGGDFLCHPYVHHHLSVPAPVPPQPSHPCPPPPAPAPHTHGHWDYYAAGWSPHGWEQYGWEGSGYAVGGGGVVGESLAGVGELPPLLPTPDVADGTQAAPRGNKPREPFKDEFFAETLKLSEAFRSLRAAELANRNDPCVQAIWKYREHQFSTNNCPNNDLSPEVSIEAYYYIYEQGMRAFKRDGGLLKNEIPFNAHVLELGAAPGGCCKFWLEDCSVQSVTALTLPVRPKGGVNMKYAHDRMTVIDADLTDPVDVNRQKIEQSPSPVGGYDIVHLGAVIHAPRKRGKGDSEIYLEETKLRSHAIWLTLTHFLKPGAHFLIILNFTYEDFCLLFLLLPLFRNHTIFPTNFRYSKRYHVLLRSYIGGLEEGSGGEMELGGRGPQDVMRFLELMKLTSEEYANTWGPKVFSMSKLMGLLKKLLPEFEAMWHDAKLFLKYLQRLAHVASSDEELTEATGLLRGGGARRLTHDDMIRFLNQHREQPEEDLTASPAAMPHPHAPLPVPLPPTTPLPYYCAPHPPPPIPPQYFAAHSPQHAAEACGWPDGYGHGHAAATPAMDVANAPLWPAQAAEMVCDDNAPAAPAAPAMMADAHQADFPVLQQQQQQQWEHLTSDLAPDPPDPSITADDASSRAPPPSSRRRRNGPLRLTKAQKKGRQRMVLTPAPGARSRGGGLQGGGTGGITLVPGAFVMDG</sequence>
<dbReference type="SUPFAM" id="SSF53335">
    <property type="entry name" value="S-adenosyl-L-methionine-dependent methyltransferases"/>
    <property type="match status" value="1"/>
</dbReference>
<evidence type="ECO:0008006" key="4">
    <source>
        <dbReference type="Google" id="ProtNLM"/>
    </source>
</evidence>
<feature type="region of interest" description="Disordered" evidence="1">
    <location>
        <begin position="1"/>
        <end position="24"/>
    </location>
</feature>
<dbReference type="OrthoDB" id="417125at2759"/>
<gene>
    <name evidence="2" type="ORF">Vbra_10067</name>
</gene>
<dbReference type="AlphaFoldDB" id="A0A0G4GM32"/>
<dbReference type="InterPro" id="IPR029063">
    <property type="entry name" value="SAM-dependent_MTases_sf"/>
</dbReference>
<accession>A0A0G4GM32</accession>
<feature type="compositionally biased region" description="Pro residues" evidence="1">
    <location>
        <begin position="1"/>
        <end position="12"/>
    </location>
</feature>
<dbReference type="EMBL" id="CDMY01000718">
    <property type="protein sequence ID" value="CEM31204.1"/>
    <property type="molecule type" value="Genomic_DNA"/>
</dbReference>
<feature type="region of interest" description="Disordered" evidence="1">
    <location>
        <begin position="688"/>
        <end position="767"/>
    </location>
</feature>
<keyword evidence="3" id="KW-1185">Reference proteome</keyword>
<organism evidence="2 3">
    <name type="scientific">Vitrella brassicaformis (strain CCMP3155)</name>
    <dbReference type="NCBI Taxonomy" id="1169540"/>
    <lineage>
        <taxon>Eukaryota</taxon>
        <taxon>Sar</taxon>
        <taxon>Alveolata</taxon>
        <taxon>Colpodellida</taxon>
        <taxon>Vitrellaceae</taxon>
        <taxon>Vitrella</taxon>
    </lineage>
</organism>
<evidence type="ECO:0000256" key="1">
    <source>
        <dbReference type="SAM" id="MobiDB-lite"/>
    </source>
</evidence>
<evidence type="ECO:0000313" key="3">
    <source>
        <dbReference type="Proteomes" id="UP000041254"/>
    </source>
</evidence>
<feature type="compositionally biased region" description="Gly residues" evidence="1">
    <location>
        <begin position="757"/>
        <end position="767"/>
    </location>
</feature>
<feature type="region of interest" description="Disordered" evidence="1">
    <location>
        <begin position="571"/>
        <end position="592"/>
    </location>
</feature>
<reference evidence="2 3" key="1">
    <citation type="submission" date="2014-11" db="EMBL/GenBank/DDBJ databases">
        <authorList>
            <person name="Zhu J."/>
            <person name="Qi W."/>
            <person name="Song R."/>
        </authorList>
    </citation>
    <scope>NUCLEOTIDE SEQUENCE [LARGE SCALE GENOMIC DNA]</scope>
</reference>
<proteinExistence type="predicted"/>
<name>A0A0G4GM32_VITBC</name>
<evidence type="ECO:0000313" key="2">
    <source>
        <dbReference type="EMBL" id="CEM31204.1"/>
    </source>
</evidence>
<feature type="compositionally biased region" description="Basic residues" evidence="1">
    <location>
        <begin position="726"/>
        <end position="745"/>
    </location>
</feature>
<protein>
    <recommendedName>
        <fullName evidence="4">Ribosomal RNA methyltransferase FtsJ domain-containing protein</fullName>
    </recommendedName>
</protein>
<dbReference type="VEuPathDB" id="CryptoDB:Vbra_10067"/>